<protein>
    <recommendedName>
        <fullName evidence="3">Type II toxin-antitoxin system Phd/YefM family antitoxin</fullName>
    </recommendedName>
</protein>
<keyword evidence="2" id="KW-1185">Reference proteome</keyword>
<name>A0ABV8LVJ2_9ACTN</name>
<evidence type="ECO:0008006" key="3">
    <source>
        <dbReference type="Google" id="ProtNLM"/>
    </source>
</evidence>
<evidence type="ECO:0000313" key="2">
    <source>
        <dbReference type="Proteomes" id="UP001595816"/>
    </source>
</evidence>
<reference evidence="2" key="1">
    <citation type="journal article" date="2019" name="Int. J. Syst. Evol. Microbiol.">
        <title>The Global Catalogue of Microorganisms (GCM) 10K type strain sequencing project: providing services to taxonomists for standard genome sequencing and annotation.</title>
        <authorList>
            <consortium name="The Broad Institute Genomics Platform"/>
            <consortium name="The Broad Institute Genome Sequencing Center for Infectious Disease"/>
            <person name="Wu L."/>
            <person name="Ma J."/>
        </authorList>
    </citation>
    <scope>NUCLEOTIDE SEQUENCE [LARGE SCALE GENOMIC DNA]</scope>
    <source>
        <strain evidence="2">CGMCC 4.7289</strain>
    </source>
</reference>
<dbReference type="EMBL" id="JBHSAY010000015">
    <property type="protein sequence ID" value="MFC4134442.1"/>
    <property type="molecule type" value="Genomic_DNA"/>
</dbReference>
<comment type="caution">
    <text evidence="1">The sequence shown here is derived from an EMBL/GenBank/DDBJ whole genome shotgun (WGS) entry which is preliminary data.</text>
</comment>
<gene>
    <name evidence="1" type="ORF">ACFOZ4_27840</name>
</gene>
<evidence type="ECO:0000313" key="1">
    <source>
        <dbReference type="EMBL" id="MFC4134442.1"/>
    </source>
</evidence>
<proteinExistence type="predicted"/>
<organism evidence="1 2">
    <name type="scientific">Hamadaea flava</name>
    <dbReference type="NCBI Taxonomy" id="1742688"/>
    <lineage>
        <taxon>Bacteria</taxon>
        <taxon>Bacillati</taxon>
        <taxon>Actinomycetota</taxon>
        <taxon>Actinomycetes</taxon>
        <taxon>Micromonosporales</taxon>
        <taxon>Micromonosporaceae</taxon>
        <taxon>Hamadaea</taxon>
    </lineage>
</organism>
<sequence>MQITITADDVRALAQSGDEDPVLALIDGQPAILPAAELDDHDHVICTQVALIQALGMEVTDAEAEVFAGHLTADLPR</sequence>
<dbReference type="RefSeq" id="WP_253761403.1">
    <property type="nucleotide sequence ID" value="NZ_JAMZDZ010000001.1"/>
</dbReference>
<accession>A0ABV8LVJ2</accession>
<dbReference type="Proteomes" id="UP001595816">
    <property type="component" value="Unassembled WGS sequence"/>
</dbReference>